<dbReference type="KEGG" id="fsr:KQR59_00810"/>
<dbReference type="Proteomes" id="UP000683421">
    <property type="component" value="Chromosome"/>
</dbReference>
<dbReference type="RefSeq" id="WP_216692265.1">
    <property type="nucleotide sequence ID" value="NZ_CP076680.1"/>
</dbReference>
<accession>A0AAJ4NPE6</accession>
<name>A0AAJ4NPE6_9GAMM</name>
<proteinExistence type="predicted"/>
<dbReference type="EMBL" id="CP076680">
    <property type="protein sequence ID" value="QWU99455.1"/>
    <property type="molecule type" value="Genomic_DNA"/>
</dbReference>
<gene>
    <name evidence="1" type="ORF">KQR59_00810</name>
</gene>
<dbReference type="AlphaFoldDB" id="A0AAJ4NPE6"/>
<protein>
    <submittedName>
        <fullName evidence="1">Nuclear transport factor 2 family protein</fullName>
    </submittedName>
</protein>
<sequence length="130" mass="15486">MSKKSLLKSLFENIYNPDIDPENFIQKFVRLDYKQVVDGHKIDYEGFIEHIKKQREVVESVRFEFVHLVEEGDMVASLHRVYANIKLDNRKLIAEVHAFFKFDENMLVSCDERTRIIQGRPEDEDLGRRK</sequence>
<reference evidence="1 2" key="1">
    <citation type="submission" date="2021-06" db="EMBL/GenBank/DDBJ databases">
        <title>Ulceroglandular infection and bacteremia caused by Francisella salimarina in an immunocompromised patient, France.</title>
        <authorList>
            <person name="Hennebique A."/>
            <person name="Caspar Y."/>
            <person name="Maurin M."/>
            <person name="Boisset S."/>
            <person name="Pelloux I."/>
            <person name="Gallego-Hernanz M.P."/>
            <person name="Burucoa C."/>
            <person name="Cazenave-Roblot F."/>
            <person name="Plouzeau C."/>
            <person name="Rammaert B."/>
        </authorList>
    </citation>
    <scope>NUCLEOTIDE SEQUENCE [LARGE SCALE GENOMIC DNA]</scope>
    <source>
        <strain evidence="1 2">CHUGA-F75</strain>
    </source>
</reference>
<evidence type="ECO:0000313" key="1">
    <source>
        <dbReference type="EMBL" id="QWU99455.1"/>
    </source>
</evidence>
<organism evidence="1 2">
    <name type="scientific">Francisella salimarina</name>
    <dbReference type="NCBI Taxonomy" id="2599927"/>
    <lineage>
        <taxon>Bacteria</taxon>
        <taxon>Pseudomonadati</taxon>
        <taxon>Pseudomonadota</taxon>
        <taxon>Gammaproteobacteria</taxon>
        <taxon>Thiotrichales</taxon>
        <taxon>Francisellaceae</taxon>
        <taxon>Francisella</taxon>
    </lineage>
</organism>
<evidence type="ECO:0000313" key="2">
    <source>
        <dbReference type="Proteomes" id="UP000683421"/>
    </source>
</evidence>
<keyword evidence="2" id="KW-1185">Reference proteome</keyword>